<feature type="non-terminal residue" evidence="1">
    <location>
        <position position="44"/>
    </location>
</feature>
<gene>
    <name evidence="1" type="ORF">S03H2_51590</name>
</gene>
<reference evidence="1" key="1">
    <citation type="journal article" date="2014" name="Front. Microbiol.">
        <title>High frequency of phylogenetically diverse reductive dehalogenase-homologous genes in deep subseafloor sedimentary metagenomes.</title>
        <authorList>
            <person name="Kawai M."/>
            <person name="Futagami T."/>
            <person name="Toyoda A."/>
            <person name="Takaki Y."/>
            <person name="Nishi S."/>
            <person name="Hori S."/>
            <person name="Arai W."/>
            <person name="Tsubouchi T."/>
            <person name="Morono Y."/>
            <person name="Uchiyama I."/>
            <person name="Ito T."/>
            <person name="Fujiyama A."/>
            <person name="Inagaki F."/>
            <person name="Takami H."/>
        </authorList>
    </citation>
    <scope>NUCLEOTIDE SEQUENCE</scope>
    <source>
        <strain evidence="1">Expedition CK06-06</strain>
    </source>
</reference>
<comment type="caution">
    <text evidence="1">The sequence shown here is derived from an EMBL/GenBank/DDBJ whole genome shotgun (WGS) entry which is preliminary data.</text>
</comment>
<organism evidence="1">
    <name type="scientific">marine sediment metagenome</name>
    <dbReference type="NCBI Taxonomy" id="412755"/>
    <lineage>
        <taxon>unclassified sequences</taxon>
        <taxon>metagenomes</taxon>
        <taxon>ecological metagenomes</taxon>
    </lineage>
</organism>
<protein>
    <submittedName>
        <fullName evidence="1">Uncharacterized protein</fullName>
    </submittedName>
</protein>
<evidence type="ECO:0000313" key="1">
    <source>
        <dbReference type="EMBL" id="GAH74359.1"/>
    </source>
</evidence>
<dbReference type="AlphaFoldDB" id="X1J7M9"/>
<accession>X1J7M9</accession>
<name>X1J7M9_9ZZZZ</name>
<sequence>MATNLPPDVGATYGNAPFFDDRPMPEPADEYVLWLDLMGMQNIM</sequence>
<proteinExistence type="predicted"/>
<dbReference type="EMBL" id="BARU01032738">
    <property type="protein sequence ID" value="GAH74359.1"/>
    <property type="molecule type" value="Genomic_DNA"/>
</dbReference>